<dbReference type="AlphaFoldDB" id="Q2NC19"/>
<dbReference type="HOGENOM" id="CLU_3117702_0_0_5"/>
<name>Q2NC19_ERYLH</name>
<dbReference type="EMBL" id="CP000157">
    <property type="protein sequence ID" value="ABC62772.1"/>
    <property type="molecule type" value="Genomic_DNA"/>
</dbReference>
<dbReference type="KEGG" id="eli:ELI_03400"/>
<proteinExistence type="predicted"/>
<organism evidence="2 3">
    <name type="scientific">Erythrobacter litoralis (strain HTCC2594)</name>
    <dbReference type="NCBI Taxonomy" id="314225"/>
    <lineage>
        <taxon>Bacteria</taxon>
        <taxon>Pseudomonadati</taxon>
        <taxon>Pseudomonadota</taxon>
        <taxon>Alphaproteobacteria</taxon>
        <taxon>Sphingomonadales</taxon>
        <taxon>Erythrobacteraceae</taxon>
        <taxon>Erythrobacter/Porphyrobacter group</taxon>
        <taxon>Erythrobacter</taxon>
    </lineage>
</organism>
<gene>
    <name evidence="2" type="ordered locus">ELI_03400</name>
</gene>
<evidence type="ECO:0000313" key="3">
    <source>
        <dbReference type="Proteomes" id="UP000008808"/>
    </source>
</evidence>
<dbReference type="Proteomes" id="UP000008808">
    <property type="component" value="Chromosome"/>
</dbReference>
<accession>Q2NC19</accession>
<dbReference type="RefSeq" id="WP_011413648.1">
    <property type="nucleotide sequence ID" value="NC_007722.1"/>
</dbReference>
<evidence type="ECO:0000313" key="2">
    <source>
        <dbReference type="EMBL" id="ABC62772.1"/>
    </source>
</evidence>
<sequence>MYTRSFFQTKLGQAALASIAAMTAFVALSTQLQAPPAFAAPIAYEQVEAA</sequence>
<keyword evidence="1" id="KW-0732">Signal</keyword>
<reference evidence="3" key="1">
    <citation type="journal article" date="2009" name="J. Bacteriol.">
        <title>Complete genome sequence of Erythrobacter litoralis HTCC2594.</title>
        <authorList>
            <person name="Oh H.M."/>
            <person name="Giovannoni S.J."/>
            <person name="Ferriera S."/>
            <person name="Johnson J."/>
            <person name="Cho J.C."/>
        </authorList>
    </citation>
    <scope>NUCLEOTIDE SEQUENCE [LARGE SCALE GENOMIC DNA]</scope>
    <source>
        <strain evidence="3">HTCC2594</strain>
    </source>
</reference>
<feature type="signal peptide" evidence="1">
    <location>
        <begin position="1"/>
        <end position="39"/>
    </location>
</feature>
<feature type="chain" id="PRO_5004212959" evidence="1">
    <location>
        <begin position="40"/>
        <end position="50"/>
    </location>
</feature>
<protein>
    <submittedName>
        <fullName evidence="2">Uncharacterized protein</fullName>
    </submittedName>
</protein>
<keyword evidence="3" id="KW-1185">Reference proteome</keyword>
<evidence type="ECO:0000256" key="1">
    <source>
        <dbReference type="SAM" id="SignalP"/>
    </source>
</evidence>
<dbReference type="STRING" id="314225.ELI_03400"/>